<proteinExistence type="predicted"/>
<organism evidence="1">
    <name type="scientific">Pseudomonas aeruginosa</name>
    <dbReference type="NCBI Taxonomy" id="287"/>
    <lineage>
        <taxon>Bacteria</taxon>
        <taxon>Pseudomonadati</taxon>
        <taxon>Pseudomonadota</taxon>
        <taxon>Gammaproteobacteria</taxon>
        <taxon>Pseudomonadales</taxon>
        <taxon>Pseudomonadaceae</taxon>
        <taxon>Pseudomonas</taxon>
    </lineage>
</organism>
<dbReference type="AlphaFoldDB" id="Q8GPU7"/>
<accession>Q8GPU7</accession>
<dbReference type="RefSeq" id="WP_031755081.1">
    <property type="nucleotide sequence ID" value="NZ_LLUW01000023.1"/>
</dbReference>
<gene>
    <name evidence="1" type="primary">ORF SG55</name>
</gene>
<name>Q8GPU7_PSEAI</name>
<sequence>MVVRLQHVAPRKLVLAGRAAGQALSALWYLGRHQVTPATFQRIAERLPGSEFEAQCQAKAMMPAWMVAALSSYERGEVAPG</sequence>
<dbReference type="EMBL" id="AF440524">
    <property type="protein sequence ID" value="AAN62277.1"/>
    <property type="molecule type" value="Genomic_DNA"/>
</dbReference>
<reference evidence="1" key="1">
    <citation type="journal article" date="2002" name="J. Bacteriol.">
        <title>Gene islands integrated into tRNA(Gly) genes confer genome diversity on a Pseudomonas aeruginosa clone.</title>
        <authorList>
            <person name="Larbig K.D."/>
            <person name="Christmann A."/>
            <person name="Johann A."/>
            <person name="Klockgether J."/>
            <person name="Hartsch T."/>
            <person name="Merkl R."/>
            <person name="Wiehlmann L."/>
            <person name="Fritz H.-J."/>
            <person name="Tuemmler B."/>
        </authorList>
    </citation>
    <scope>NUCLEOTIDE SEQUENCE</scope>
    <source>
        <strain evidence="1">SG17M</strain>
    </source>
</reference>
<evidence type="ECO:0000313" key="1">
    <source>
        <dbReference type="EMBL" id="AAN62277.1"/>
    </source>
</evidence>
<protein>
    <submittedName>
        <fullName evidence="1">Uncharacterized protein ORF SG55</fullName>
    </submittedName>
</protein>